<dbReference type="InterPro" id="IPR012823">
    <property type="entry name" value="Flagell_FliJ"/>
</dbReference>
<keyword evidence="9" id="KW-0472">Membrane</keyword>
<proteinExistence type="inferred from homology"/>
<evidence type="ECO:0000256" key="5">
    <source>
        <dbReference type="ARBA" id="ARBA00022475"/>
    </source>
</evidence>
<evidence type="ECO:0000256" key="8">
    <source>
        <dbReference type="ARBA" id="ARBA00022927"/>
    </source>
</evidence>
<dbReference type="EMBL" id="NPDZ01000005">
    <property type="protein sequence ID" value="PJZ73230.1"/>
    <property type="molecule type" value="Genomic_DNA"/>
</dbReference>
<comment type="similarity">
    <text evidence="2">Belongs to the FliJ family.</text>
</comment>
<evidence type="ECO:0000256" key="4">
    <source>
        <dbReference type="ARBA" id="ARBA00022448"/>
    </source>
</evidence>
<evidence type="ECO:0000313" key="13">
    <source>
        <dbReference type="Proteomes" id="UP000231962"/>
    </source>
</evidence>
<evidence type="ECO:0000256" key="2">
    <source>
        <dbReference type="ARBA" id="ARBA00010004"/>
    </source>
</evidence>
<dbReference type="RefSeq" id="WP_100713379.1">
    <property type="nucleotide sequence ID" value="NZ_NPDY01000005.1"/>
</dbReference>
<dbReference type="AlphaFoldDB" id="A0A2M9ZMB8"/>
<keyword evidence="7" id="KW-1005">Bacterial flagellum biogenesis</keyword>
<evidence type="ECO:0000256" key="9">
    <source>
        <dbReference type="ARBA" id="ARBA00023136"/>
    </source>
</evidence>
<keyword evidence="10" id="KW-1006">Bacterial flagellum protein export</keyword>
<dbReference type="GO" id="GO:0071973">
    <property type="term" value="P:bacterial-type flagellum-dependent cell motility"/>
    <property type="evidence" value="ECO:0007669"/>
    <property type="project" value="InterPro"/>
</dbReference>
<organism evidence="12 14">
    <name type="scientific">Leptospira perolatii</name>
    <dbReference type="NCBI Taxonomy" id="2023191"/>
    <lineage>
        <taxon>Bacteria</taxon>
        <taxon>Pseudomonadati</taxon>
        <taxon>Spirochaetota</taxon>
        <taxon>Spirochaetia</taxon>
        <taxon>Leptospirales</taxon>
        <taxon>Leptospiraceae</taxon>
        <taxon>Leptospira</taxon>
    </lineage>
</organism>
<dbReference type="GO" id="GO:0006935">
    <property type="term" value="P:chemotaxis"/>
    <property type="evidence" value="ECO:0007669"/>
    <property type="project" value="UniProtKB-KW"/>
</dbReference>
<dbReference type="GO" id="GO:0015031">
    <property type="term" value="P:protein transport"/>
    <property type="evidence" value="ECO:0007669"/>
    <property type="project" value="UniProtKB-KW"/>
</dbReference>
<name>A0A2M9ZMB8_9LEPT</name>
<dbReference type="Gene3D" id="1.10.287.1700">
    <property type="match status" value="1"/>
</dbReference>
<dbReference type="EMBL" id="NPDY01000005">
    <property type="protein sequence ID" value="PJZ70042.1"/>
    <property type="molecule type" value="Genomic_DNA"/>
</dbReference>
<keyword evidence="12" id="KW-0969">Cilium</keyword>
<keyword evidence="13" id="KW-1185">Reference proteome</keyword>
<keyword evidence="12" id="KW-0282">Flagellum</keyword>
<dbReference type="Pfam" id="PF02050">
    <property type="entry name" value="FliJ"/>
    <property type="match status" value="1"/>
</dbReference>
<dbReference type="GO" id="GO:0009288">
    <property type="term" value="C:bacterial-type flagellum"/>
    <property type="evidence" value="ECO:0007669"/>
    <property type="project" value="InterPro"/>
</dbReference>
<keyword evidence="5" id="KW-1003">Cell membrane</keyword>
<evidence type="ECO:0000256" key="3">
    <source>
        <dbReference type="ARBA" id="ARBA00020392"/>
    </source>
</evidence>
<dbReference type="OrthoDB" id="343339at2"/>
<evidence type="ECO:0000256" key="1">
    <source>
        <dbReference type="ARBA" id="ARBA00004413"/>
    </source>
</evidence>
<dbReference type="GO" id="GO:0044781">
    <property type="term" value="P:bacterial-type flagellum organization"/>
    <property type="evidence" value="ECO:0007669"/>
    <property type="project" value="UniProtKB-KW"/>
</dbReference>
<evidence type="ECO:0000256" key="6">
    <source>
        <dbReference type="ARBA" id="ARBA00022500"/>
    </source>
</evidence>
<reference evidence="13 14" key="1">
    <citation type="submission" date="2017-07" db="EMBL/GenBank/DDBJ databases">
        <title>Leptospira spp. isolated from tropical soils.</title>
        <authorList>
            <person name="Thibeaux R."/>
            <person name="Iraola G."/>
            <person name="Ferres I."/>
            <person name="Bierque E."/>
            <person name="Girault D."/>
            <person name="Soupe-Gilbert M.-E."/>
            <person name="Picardeau M."/>
            <person name="Goarant C."/>
        </authorList>
    </citation>
    <scope>NUCLEOTIDE SEQUENCE [LARGE SCALE GENOMIC DNA]</scope>
    <source>
        <strain evidence="12 14">FH1-B-B1</strain>
        <strain evidence="11 13">FH1-B-C1</strain>
    </source>
</reference>
<dbReference type="InterPro" id="IPR053716">
    <property type="entry name" value="Flag_assembly_chemotaxis_eff"/>
</dbReference>
<evidence type="ECO:0000256" key="10">
    <source>
        <dbReference type="ARBA" id="ARBA00023225"/>
    </source>
</evidence>
<protein>
    <recommendedName>
        <fullName evidence="3">Flagellar FliJ protein</fullName>
    </recommendedName>
</protein>
<evidence type="ECO:0000256" key="7">
    <source>
        <dbReference type="ARBA" id="ARBA00022795"/>
    </source>
</evidence>
<keyword evidence="4" id="KW-0813">Transport</keyword>
<keyword evidence="12" id="KW-0966">Cell projection</keyword>
<dbReference type="NCBIfam" id="TIGR02473">
    <property type="entry name" value="flagell_FliJ"/>
    <property type="match status" value="1"/>
</dbReference>
<evidence type="ECO:0000313" key="12">
    <source>
        <dbReference type="EMBL" id="PJZ73230.1"/>
    </source>
</evidence>
<dbReference type="Proteomes" id="UP000231962">
    <property type="component" value="Unassembled WGS sequence"/>
</dbReference>
<keyword evidence="8" id="KW-0653">Protein transport</keyword>
<evidence type="ECO:0000313" key="14">
    <source>
        <dbReference type="Proteomes" id="UP000231990"/>
    </source>
</evidence>
<keyword evidence="6" id="KW-0145">Chemotaxis</keyword>
<sequence>MKRFRFALEPVLRLRKIKEDQKLEELAKLVAEVNRRRFEIEENENRIRTTSSAPLSADANLKDYSYLQTYMRQLLTRNSELESEIGTFDQPIESKRKEVTDARKDRRVMELLKEKKYEQFLKGYKKRERITAEEVFLSKLVQIRREEAHELDKSKRDPKIFTFDTRDFERTGQEDAGLSELRKLYERYKK</sequence>
<comment type="subcellular location">
    <subcellularLocation>
        <location evidence="1">Cell membrane</location>
        <topology evidence="1">Peripheral membrane protein</topology>
        <orientation evidence="1">Cytoplasmic side</orientation>
    </subcellularLocation>
</comment>
<evidence type="ECO:0000313" key="11">
    <source>
        <dbReference type="EMBL" id="PJZ70042.1"/>
    </source>
</evidence>
<gene>
    <name evidence="12" type="primary">fliJ</name>
    <name evidence="11" type="ORF">CH360_07340</name>
    <name evidence="12" type="ORF">CH373_09595</name>
</gene>
<dbReference type="GO" id="GO:0005886">
    <property type="term" value="C:plasma membrane"/>
    <property type="evidence" value="ECO:0007669"/>
    <property type="project" value="UniProtKB-SubCell"/>
</dbReference>
<accession>A0A2M9ZMB8</accession>
<dbReference type="Proteomes" id="UP000231990">
    <property type="component" value="Unassembled WGS sequence"/>
</dbReference>
<comment type="caution">
    <text evidence="12">The sequence shown here is derived from an EMBL/GenBank/DDBJ whole genome shotgun (WGS) entry which is preliminary data.</text>
</comment>